<gene>
    <name evidence="1" type="ORF">MBELCI_1664</name>
</gene>
<proteinExistence type="predicted"/>
<sequence length="38" mass="4586">MLLASERHRAAYPARETPRIRRIDVEAQLRLKRPLTDW</sequence>
<accession>U2Z3F5</accession>
<organism evidence="1 2">
    <name type="scientific">Limimaricola cinnabarinus LL-001</name>
    <dbReference type="NCBI Taxonomy" id="1337093"/>
    <lineage>
        <taxon>Bacteria</taxon>
        <taxon>Pseudomonadati</taxon>
        <taxon>Pseudomonadota</taxon>
        <taxon>Alphaproteobacteria</taxon>
        <taxon>Rhodobacterales</taxon>
        <taxon>Paracoccaceae</taxon>
        <taxon>Limimaricola</taxon>
    </lineage>
</organism>
<evidence type="ECO:0000313" key="2">
    <source>
        <dbReference type="Proteomes" id="UP000016566"/>
    </source>
</evidence>
<reference evidence="1" key="1">
    <citation type="journal article" date="2013" name="Genome Announc.">
        <title>Draft Genome Sequence of Loktanella cinnabarina LL-001T, Isolated from Deep-Sea Floor Sediment.</title>
        <authorList>
            <person name="Nishi S."/>
            <person name="Tsubouchi T."/>
            <person name="Takaki Y."/>
            <person name="Koyanagi R."/>
            <person name="Satoh N."/>
            <person name="Maruyama T."/>
            <person name="Hatada Y."/>
        </authorList>
    </citation>
    <scope>NUCLEOTIDE SEQUENCE [LARGE SCALE GENOMIC DNA]</scope>
    <source>
        <strain evidence="1">LL-001</strain>
    </source>
</reference>
<evidence type="ECO:0000313" key="1">
    <source>
        <dbReference type="EMBL" id="GAD55612.1"/>
    </source>
</evidence>
<dbReference type="Proteomes" id="UP000016566">
    <property type="component" value="Unassembled WGS sequence"/>
</dbReference>
<keyword evidence="2" id="KW-1185">Reference proteome</keyword>
<name>U2Z3F5_9RHOB</name>
<dbReference type="EMBL" id="BATB01000017">
    <property type="protein sequence ID" value="GAD55612.1"/>
    <property type="molecule type" value="Genomic_DNA"/>
</dbReference>
<protein>
    <submittedName>
        <fullName evidence="1">Uncharacterized protein</fullName>
    </submittedName>
</protein>
<comment type="caution">
    <text evidence="1">The sequence shown here is derived from an EMBL/GenBank/DDBJ whole genome shotgun (WGS) entry which is preliminary data.</text>
</comment>
<dbReference type="AlphaFoldDB" id="U2Z3F5"/>